<proteinExistence type="predicted"/>
<keyword evidence="2" id="KW-1185">Reference proteome</keyword>
<sequence length="603" mass="65174">MPGNVSCVLRNGTGDPCCVRVVGSGSTEASEEHTLIADGEVSCNLDAATLSHIAAWYTSQPAPNTHIFPAGASSAVVELTASLTSNASIGTAGADEKQKLTFVNQCSVDVWFRLFLNDDYKDRLVFAGESETYEFEEEHVTSFGAKLKYPPKNGVSDYRWNPAHEAKVVGQVVTITFQPTIALNMSDCKPCTGKMSTCVLRNGTGNPCCVRVIGSGSTEASEEHTLIADGEVSCNLDAATLSHIAAWYTSQPAPNTHIFPAGASSAVVELTASLTSNASIGTAGADEKQKLTFVNQCSVDVWFRLFLNDDYKDRLVFAGESETYEFEEEHVTSFGAKLKYPPKNGVSDYRWNPAHEAKVVGQVVTITFQPTIALNMSDCKPCTGKMSTCVLRNGTGNPCCVRVIGSGSTEASEEHTLIADGEVSCNLDAATLSHIAAWYTSQPAPNTHIFPAGASSAVVELTASLTSNASIGTAGADEKQKLTFVNQCSVDVWFRLFLNDDYKDRLVFAGESETYEFEEEHVTSFGAKLKYPPKNGVSDYRWNPAHEAKVVGQVVTITFQPTVAFNMTEFKMGLHVGRSLRKDEHKLYLRLMTEPATPKGNFG</sequence>
<accession>A0A1Q9DLB6</accession>
<evidence type="ECO:0000313" key="1">
    <source>
        <dbReference type="EMBL" id="OLP95977.1"/>
    </source>
</evidence>
<protein>
    <submittedName>
        <fullName evidence="1">Uncharacterized protein</fullName>
    </submittedName>
</protein>
<evidence type="ECO:0000313" key="2">
    <source>
        <dbReference type="Proteomes" id="UP000186817"/>
    </source>
</evidence>
<name>A0A1Q9DLB6_SYMMI</name>
<gene>
    <name evidence="1" type="ORF">AK812_SmicGene21852</name>
</gene>
<dbReference type="Proteomes" id="UP000186817">
    <property type="component" value="Unassembled WGS sequence"/>
</dbReference>
<organism evidence="1 2">
    <name type="scientific">Symbiodinium microadriaticum</name>
    <name type="common">Dinoflagellate</name>
    <name type="synonym">Zooxanthella microadriatica</name>
    <dbReference type="NCBI Taxonomy" id="2951"/>
    <lineage>
        <taxon>Eukaryota</taxon>
        <taxon>Sar</taxon>
        <taxon>Alveolata</taxon>
        <taxon>Dinophyceae</taxon>
        <taxon>Suessiales</taxon>
        <taxon>Symbiodiniaceae</taxon>
        <taxon>Symbiodinium</taxon>
    </lineage>
</organism>
<comment type="caution">
    <text evidence="1">The sequence shown here is derived from an EMBL/GenBank/DDBJ whole genome shotgun (WGS) entry which is preliminary data.</text>
</comment>
<dbReference type="EMBL" id="LSRX01000484">
    <property type="protein sequence ID" value="OLP95977.1"/>
    <property type="molecule type" value="Genomic_DNA"/>
</dbReference>
<dbReference type="OrthoDB" id="26525at2759"/>
<dbReference type="AlphaFoldDB" id="A0A1Q9DLB6"/>
<reference evidence="1 2" key="1">
    <citation type="submission" date="2016-02" db="EMBL/GenBank/DDBJ databases">
        <title>Genome analysis of coral dinoflagellate symbionts highlights evolutionary adaptations to a symbiotic lifestyle.</title>
        <authorList>
            <person name="Aranda M."/>
            <person name="Li Y."/>
            <person name="Liew Y.J."/>
            <person name="Baumgarten S."/>
            <person name="Simakov O."/>
            <person name="Wilson M."/>
            <person name="Piel J."/>
            <person name="Ashoor H."/>
            <person name="Bougouffa S."/>
            <person name="Bajic V.B."/>
            <person name="Ryu T."/>
            <person name="Ravasi T."/>
            <person name="Bayer T."/>
            <person name="Micklem G."/>
            <person name="Kim H."/>
            <person name="Bhak J."/>
            <person name="Lajeunesse T.C."/>
            <person name="Voolstra C.R."/>
        </authorList>
    </citation>
    <scope>NUCLEOTIDE SEQUENCE [LARGE SCALE GENOMIC DNA]</scope>
    <source>
        <strain evidence="1 2">CCMP2467</strain>
    </source>
</reference>